<evidence type="ECO:0000259" key="3">
    <source>
        <dbReference type="Pfam" id="PF08906"/>
    </source>
</evidence>
<dbReference type="Pfam" id="PF08887">
    <property type="entry name" value="GAD-like"/>
    <property type="match status" value="1"/>
</dbReference>
<accession>A0A0Q0CHP0</accession>
<protein>
    <submittedName>
        <fullName evidence="4">GAD-like domain protein</fullName>
    </submittedName>
</protein>
<proteinExistence type="predicted"/>
<comment type="caution">
    <text evidence="4">The sequence shown here is derived from an EMBL/GenBank/DDBJ whole genome shotgun (WGS) entry which is preliminary data.</text>
</comment>
<keyword evidence="1" id="KW-0175">Coiled coil</keyword>
<feature type="coiled-coil region" evidence="1">
    <location>
        <begin position="7"/>
        <end position="34"/>
    </location>
</feature>
<feature type="domain" description="GAD-related" evidence="2">
    <location>
        <begin position="37"/>
        <end position="139"/>
    </location>
</feature>
<feature type="domain" description="T6SS immunity protein Tdi1 C-terminal" evidence="3">
    <location>
        <begin position="160"/>
        <end position="227"/>
    </location>
</feature>
<dbReference type="Proteomes" id="UP000050474">
    <property type="component" value="Unassembled WGS sequence"/>
</dbReference>
<sequence length="237" mass="27229">MDWMPPLAAYLILIATLQKLMQNLKNADKELTMDEDYEFFLQGFGPVIERNEVPASSISRYRNKLPNQLLDYWSEYGWCGYADGLFWTVNPQDYEHILDQWISGTSLYQQDNYHVIARSAFGILYIWGEKNGYCLTLNAYISRYSTRKSIFTGEKLDFGAKAFFSSMIAEYNDLDDLFKPALKSLGALKSDEMYGFVPALALGGPMELKNLQKVKTIEHLTFLSQLSPLQDWGFPDV</sequence>
<gene>
    <name evidence="4" type="ORF">ALO44_100831</name>
</gene>
<dbReference type="InterPro" id="IPR015002">
    <property type="entry name" value="T6SS_Tdi1_C"/>
</dbReference>
<evidence type="ECO:0000256" key="1">
    <source>
        <dbReference type="SAM" id="Coils"/>
    </source>
</evidence>
<organism evidence="4 5">
    <name type="scientific">Pseudomonas syringae pv. tagetis</name>
    <dbReference type="NCBI Taxonomy" id="129140"/>
    <lineage>
        <taxon>Bacteria</taxon>
        <taxon>Pseudomonadati</taxon>
        <taxon>Pseudomonadota</taxon>
        <taxon>Gammaproteobacteria</taxon>
        <taxon>Pseudomonadales</taxon>
        <taxon>Pseudomonadaceae</taxon>
        <taxon>Pseudomonas</taxon>
    </lineage>
</organism>
<name>A0A0Q0CHP0_9PSED</name>
<evidence type="ECO:0000313" key="4">
    <source>
        <dbReference type="EMBL" id="KPY87527.1"/>
    </source>
</evidence>
<dbReference type="AlphaFoldDB" id="A0A0Q0CHP0"/>
<dbReference type="EMBL" id="LJRM01000054">
    <property type="protein sequence ID" value="KPY87527.1"/>
    <property type="molecule type" value="Genomic_DNA"/>
</dbReference>
<evidence type="ECO:0000313" key="5">
    <source>
        <dbReference type="Proteomes" id="UP000050474"/>
    </source>
</evidence>
<dbReference type="Pfam" id="PF08906">
    <property type="entry name" value="T6SS_Tdi1_C"/>
    <property type="match status" value="1"/>
</dbReference>
<dbReference type="PATRIC" id="fig|129140.3.peg.3849"/>
<dbReference type="InterPro" id="IPR014983">
    <property type="entry name" value="GAD-rel"/>
</dbReference>
<evidence type="ECO:0000259" key="2">
    <source>
        <dbReference type="Pfam" id="PF08887"/>
    </source>
</evidence>
<reference evidence="4 5" key="1">
    <citation type="submission" date="2015-09" db="EMBL/GenBank/DDBJ databases">
        <title>Genome announcement of multiple Pseudomonas syringae strains.</title>
        <authorList>
            <person name="Thakur S."/>
            <person name="Wang P.W."/>
            <person name="Gong Y."/>
            <person name="Weir B.S."/>
            <person name="Guttman D.S."/>
        </authorList>
    </citation>
    <scope>NUCLEOTIDE SEQUENCE [LARGE SCALE GENOMIC DNA]</scope>
    <source>
        <strain evidence="4 5">ICMP4091</strain>
    </source>
</reference>
<dbReference type="STRING" id="129140.ALO44_100831"/>